<evidence type="ECO:0000256" key="1">
    <source>
        <dbReference type="SAM" id="MobiDB-lite"/>
    </source>
</evidence>
<accession>A0A804MQ56</accession>
<reference evidence="2" key="3">
    <citation type="submission" date="2021-05" db="UniProtKB">
        <authorList>
            <consortium name="EnsemblPlants"/>
        </authorList>
    </citation>
    <scope>IDENTIFICATION</scope>
    <source>
        <strain evidence="2">cv. B73</strain>
    </source>
</reference>
<protein>
    <submittedName>
        <fullName evidence="2">Uncharacterized protein</fullName>
    </submittedName>
</protein>
<evidence type="ECO:0000313" key="3">
    <source>
        <dbReference type="Proteomes" id="UP000007305"/>
    </source>
</evidence>
<dbReference type="EnsemblPlants" id="Zm00001eb103360_T001">
    <property type="protein sequence ID" value="Zm00001eb103360_P001"/>
    <property type="gene ID" value="Zm00001eb103360"/>
</dbReference>
<reference evidence="3" key="1">
    <citation type="submission" date="2015-12" db="EMBL/GenBank/DDBJ databases">
        <title>Update maize B73 reference genome by single molecule sequencing technologies.</title>
        <authorList>
            <consortium name="Maize Genome Sequencing Project"/>
            <person name="Ware D."/>
        </authorList>
    </citation>
    <scope>NUCLEOTIDE SEQUENCE [LARGE SCALE GENOMIC DNA]</scope>
    <source>
        <strain evidence="3">cv. B73</strain>
    </source>
</reference>
<name>A0A804MQ56_MAIZE</name>
<sequence>MSLCRCSLCFVCPIAWPRSRPRPRIVDRRSGLALGPARRFPPGRSWTRARAHSGWLVEVEEAPRRQGAVPGPTLRPGPSSRPRHCPSQCITTRRQGLASSASSSRRARFTSLSGTMSFFWHTSGARSATRRTRARSC</sequence>
<dbReference type="InParanoid" id="A0A804MQ56"/>
<dbReference type="Proteomes" id="UP000007305">
    <property type="component" value="Chromosome 2"/>
</dbReference>
<evidence type="ECO:0000313" key="2">
    <source>
        <dbReference type="EnsemblPlants" id="Zm00001eb103360_P001"/>
    </source>
</evidence>
<keyword evidence="3" id="KW-1185">Reference proteome</keyword>
<reference evidence="2" key="2">
    <citation type="submission" date="2019-07" db="EMBL/GenBank/DDBJ databases">
        <authorList>
            <person name="Seetharam A."/>
            <person name="Woodhouse M."/>
            <person name="Cannon E."/>
        </authorList>
    </citation>
    <scope>NUCLEOTIDE SEQUENCE [LARGE SCALE GENOMIC DNA]</scope>
    <source>
        <strain evidence="2">cv. B73</strain>
    </source>
</reference>
<organism evidence="2 3">
    <name type="scientific">Zea mays</name>
    <name type="common">Maize</name>
    <dbReference type="NCBI Taxonomy" id="4577"/>
    <lineage>
        <taxon>Eukaryota</taxon>
        <taxon>Viridiplantae</taxon>
        <taxon>Streptophyta</taxon>
        <taxon>Embryophyta</taxon>
        <taxon>Tracheophyta</taxon>
        <taxon>Spermatophyta</taxon>
        <taxon>Magnoliopsida</taxon>
        <taxon>Liliopsida</taxon>
        <taxon>Poales</taxon>
        <taxon>Poaceae</taxon>
        <taxon>PACMAD clade</taxon>
        <taxon>Panicoideae</taxon>
        <taxon>Andropogonodae</taxon>
        <taxon>Andropogoneae</taxon>
        <taxon>Tripsacinae</taxon>
        <taxon>Zea</taxon>
    </lineage>
</organism>
<dbReference type="AlphaFoldDB" id="A0A804MQ56"/>
<proteinExistence type="predicted"/>
<feature type="region of interest" description="Disordered" evidence="1">
    <location>
        <begin position="62"/>
        <end position="105"/>
    </location>
</feature>
<dbReference type="Gramene" id="Zm00001eb103360_T001">
    <property type="protein sequence ID" value="Zm00001eb103360_P001"/>
    <property type="gene ID" value="Zm00001eb103360"/>
</dbReference>